<proteinExistence type="predicted"/>
<keyword evidence="3" id="KW-1185">Reference proteome</keyword>
<dbReference type="AlphaFoldDB" id="A0A9D4F552"/>
<feature type="signal peptide" evidence="1">
    <location>
        <begin position="1"/>
        <end position="20"/>
    </location>
</feature>
<reference evidence="2" key="2">
    <citation type="submission" date="2020-11" db="EMBL/GenBank/DDBJ databases">
        <authorList>
            <person name="McCartney M.A."/>
            <person name="Auch B."/>
            <person name="Kono T."/>
            <person name="Mallez S."/>
            <person name="Becker A."/>
            <person name="Gohl D.M."/>
            <person name="Silverstein K.A.T."/>
            <person name="Koren S."/>
            <person name="Bechman K.B."/>
            <person name="Herman A."/>
            <person name="Abrahante J.E."/>
            <person name="Garbe J."/>
        </authorList>
    </citation>
    <scope>NUCLEOTIDE SEQUENCE</scope>
    <source>
        <strain evidence="2">Duluth1</strain>
        <tissue evidence="2">Whole animal</tissue>
    </source>
</reference>
<reference evidence="2" key="1">
    <citation type="journal article" date="2019" name="bioRxiv">
        <title>The Genome of the Zebra Mussel, Dreissena polymorpha: A Resource for Invasive Species Research.</title>
        <authorList>
            <person name="McCartney M.A."/>
            <person name="Auch B."/>
            <person name="Kono T."/>
            <person name="Mallez S."/>
            <person name="Zhang Y."/>
            <person name="Obille A."/>
            <person name="Becker A."/>
            <person name="Abrahante J.E."/>
            <person name="Garbe J."/>
            <person name="Badalamenti J.P."/>
            <person name="Herman A."/>
            <person name="Mangelson H."/>
            <person name="Liachko I."/>
            <person name="Sullivan S."/>
            <person name="Sone E.D."/>
            <person name="Koren S."/>
            <person name="Silverstein K.A.T."/>
            <person name="Beckman K.B."/>
            <person name="Gohl D.M."/>
        </authorList>
    </citation>
    <scope>NUCLEOTIDE SEQUENCE</scope>
    <source>
        <strain evidence="2">Duluth1</strain>
        <tissue evidence="2">Whole animal</tissue>
    </source>
</reference>
<organism evidence="2 3">
    <name type="scientific">Dreissena polymorpha</name>
    <name type="common">Zebra mussel</name>
    <name type="synonym">Mytilus polymorpha</name>
    <dbReference type="NCBI Taxonomy" id="45954"/>
    <lineage>
        <taxon>Eukaryota</taxon>
        <taxon>Metazoa</taxon>
        <taxon>Spiralia</taxon>
        <taxon>Lophotrochozoa</taxon>
        <taxon>Mollusca</taxon>
        <taxon>Bivalvia</taxon>
        <taxon>Autobranchia</taxon>
        <taxon>Heteroconchia</taxon>
        <taxon>Euheterodonta</taxon>
        <taxon>Imparidentia</taxon>
        <taxon>Neoheterodontei</taxon>
        <taxon>Myida</taxon>
        <taxon>Dreissenoidea</taxon>
        <taxon>Dreissenidae</taxon>
        <taxon>Dreissena</taxon>
    </lineage>
</organism>
<feature type="chain" id="PRO_5038460458" evidence="1">
    <location>
        <begin position="21"/>
        <end position="61"/>
    </location>
</feature>
<evidence type="ECO:0000256" key="1">
    <source>
        <dbReference type="SAM" id="SignalP"/>
    </source>
</evidence>
<evidence type="ECO:0000313" key="3">
    <source>
        <dbReference type="Proteomes" id="UP000828390"/>
    </source>
</evidence>
<name>A0A9D4F552_DREPO</name>
<evidence type="ECO:0000313" key="2">
    <source>
        <dbReference type="EMBL" id="KAH3791952.1"/>
    </source>
</evidence>
<protein>
    <submittedName>
        <fullName evidence="2">Uncharacterized protein</fullName>
    </submittedName>
</protein>
<gene>
    <name evidence="2" type="ORF">DPMN_145442</name>
</gene>
<comment type="caution">
    <text evidence="2">The sequence shown here is derived from an EMBL/GenBank/DDBJ whole genome shotgun (WGS) entry which is preliminary data.</text>
</comment>
<dbReference type="EMBL" id="JAIWYP010000007">
    <property type="protein sequence ID" value="KAH3791952.1"/>
    <property type="molecule type" value="Genomic_DNA"/>
</dbReference>
<sequence>MKIVVVLTLVLIVAAGTIEAQTAGEGSMCSGFAGVQCRAGLFCDYSLGSAGICRRRNGFSG</sequence>
<accession>A0A9D4F552</accession>
<dbReference type="Proteomes" id="UP000828390">
    <property type="component" value="Unassembled WGS sequence"/>
</dbReference>
<keyword evidence="1" id="KW-0732">Signal</keyword>